<comment type="caution">
    <text evidence="2">The sequence shown here is derived from an EMBL/GenBank/DDBJ whole genome shotgun (WGS) entry which is preliminary data.</text>
</comment>
<proteinExistence type="predicted"/>
<feature type="compositionally biased region" description="Basic residues" evidence="1">
    <location>
        <begin position="145"/>
        <end position="156"/>
    </location>
</feature>
<dbReference type="Proteomes" id="UP000434475">
    <property type="component" value="Unassembled WGS sequence"/>
</dbReference>
<dbReference type="RefSeq" id="WP_172697882.1">
    <property type="nucleotide sequence ID" value="NZ_WKPR01000020.1"/>
</dbReference>
<evidence type="ECO:0000313" key="2">
    <source>
        <dbReference type="EMBL" id="MSB21146.1"/>
    </source>
</evidence>
<dbReference type="AlphaFoldDB" id="A0A6I2R7J1"/>
<organism evidence="2 3">
    <name type="scientific">Flavonifractor plautii</name>
    <name type="common">Fusobacterium plautii</name>
    <dbReference type="NCBI Taxonomy" id="292800"/>
    <lineage>
        <taxon>Bacteria</taxon>
        <taxon>Bacillati</taxon>
        <taxon>Bacillota</taxon>
        <taxon>Clostridia</taxon>
        <taxon>Eubacteriales</taxon>
        <taxon>Oscillospiraceae</taxon>
        <taxon>Flavonifractor</taxon>
    </lineage>
</organism>
<evidence type="ECO:0000313" key="3">
    <source>
        <dbReference type="Proteomes" id="UP000434475"/>
    </source>
</evidence>
<protein>
    <submittedName>
        <fullName evidence="2">Uncharacterized protein</fullName>
    </submittedName>
</protein>
<accession>A0A6I2R7J1</accession>
<sequence length="156" mass="18510">MTYQPKVIRCRLHTGGKTIQKIRERYAGQGMTYRDFESIQRANEEFDGLVVLLSLWDYDNHEAYHLHNWDPADDERMMMAIYHSEQVHPFPRYKNDLEQFKADWAAGTYDPGATLCFQPEDVEEIEVLCEEIVPEPQTATPPPRTPKKKRRKRRRK</sequence>
<feature type="region of interest" description="Disordered" evidence="1">
    <location>
        <begin position="133"/>
        <end position="156"/>
    </location>
</feature>
<reference evidence="2 3" key="1">
    <citation type="journal article" date="2019" name="Nat. Med.">
        <title>A library of human gut bacterial isolates paired with longitudinal multiomics data enables mechanistic microbiome research.</title>
        <authorList>
            <person name="Poyet M."/>
            <person name="Groussin M."/>
            <person name="Gibbons S.M."/>
            <person name="Avila-Pacheco J."/>
            <person name="Jiang X."/>
            <person name="Kearney S.M."/>
            <person name="Perrotta A.R."/>
            <person name="Berdy B."/>
            <person name="Zhao S."/>
            <person name="Lieberman T.D."/>
            <person name="Swanson P.K."/>
            <person name="Smith M."/>
            <person name="Roesemann S."/>
            <person name="Alexander J.E."/>
            <person name="Rich S.A."/>
            <person name="Livny J."/>
            <person name="Vlamakis H."/>
            <person name="Clish C."/>
            <person name="Bullock K."/>
            <person name="Deik A."/>
            <person name="Scott J."/>
            <person name="Pierce K.A."/>
            <person name="Xavier R.J."/>
            <person name="Alm E.J."/>
        </authorList>
    </citation>
    <scope>NUCLEOTIDE SEQUENCE [LARGE SCALE GENOMIC DNA]</scope>
    <source>
        <strain evidence="2 3">BIOML-A2</strain>
    </source>
</reference>
<name>A0A6I2R7J1_FLAPL</name>
<gene>
    <name evidence="2" type="ORF">GKE97_16705</name>
</gene>
<evidence type="ECO:0000256" key="1">
    <source>
        <dbReference type="SAM" id="MobiDB-lite"/>
    </source>
</evidence>
<dbReference type="EMBL" id="WKPR01000020">
    <property type="protein sequence ID" value="MSB21146.1"/>
    <property type="molecule type" value="Genomic_DNA"/>
</dbReference>